<evidence type="ECO:0000313" key="1">
    <source>
        <dbReference type="EMBL" id="SVD49239.1"/>
    </source>
</evidence>
<gene>
    <name evidence="1" type="ORF">METZ01_LOCUS402093</name>
</gene>
<reference evidence="1" key="1">
    <citation type="submission" date="2018-05" db="EMBL/GenBank/DDBJ databases">
        <authorList>
            <person name="Lanie J.A."/>
            <person name="Ng W.-L."/>
            <person name="Kazmierczak K.M."/>
            <person name="Andrzejewski T.M."/>
            <person name="Davidsen T.M."/>
            <person name="Wayne K.J."/>
            <person name="Tettelin H."/>
            <person name="Glass J.I."/>
            <person name="Rusch D."/>
            <person name="Podicherti R."/>
            <person name="Tsui H.-C.T."/>
            <person name="Winkler M.E."/>
        </authorList>
    </citation>
    <scope>NUCLEOTIDE SEQUENCE</scope>
</reference>
<accession>A0A382VRT3</accession>
<organism evidence="1">
    <name type="scientific">marine metagenome</name>
    <dbReference type="NCBI Taxonomy" id="408172"/>
    <lineage>
        <taxon>unclassified sequences</taxon>
        <taxon>metagenomes</taxon>
        <taxon>ecological metagenomes</taxon>
    </lineage>
</organism>
<feature type="non-terminal residue" evidence="1">
    <location>
        <position position="66"/>
    </location>
</feature>
<sequence>MQISSAGIVTFKDDIILKDAATIGVTSSTSAISISSGGVVSADAGVDIDNINIDGTEIDLSSGDLT</sequence>
<protein>
    <submittedName>
        <fullName evidence="1">Uncharacterized protein</fullName>
    </submittedName>
</protein>
<proteinExistence type="predicted"/>
<dbReference type="EMBL" id="UINC01154129">
    <property type="protein sequence ID" value="SVD49239.1"/>
    <property type="molecule type" value="Genomic_DNA"/>
</dbReference>
<dbReference type="AlphaFoldDB" id="A0A382VRT3"/>
<name>A0A382VRT3_9ZZZZ</name>